<feature type="compositionally biased region" description="Polar residues" evidence="1">
    <location>
        <begin position="154"/>
        <end position="163"/>
    </location>
</feature>
<feature type="domain" description="SEC7" evidence="2">
    <location>
        <begin position="972"/>
        <end position="1125"/>
    </location>
</feature>
<feature type="compositionally biased region" description="Polar residues" evidence="1">
    <location>
        <begin position="599"/>
        <end position="619"/>
    </location>
</feature>
<dbReference type="SMART" id="SM00222">
    <property type="entry name" value="Sec7"/>
    <property type="match status" value="1"/>
</dbReference>
<feature type="region of interest" description="Disordered" evidence="1">
    <location>
        <begin position="1568"/>
        <end position="1606"/>
    </location>
</feature>
<feature type="compositionally biased region" description="Acidic residues" evidence="1">
    <location>
        <begin position="743"/>
        <end position="752"/>
    </location>
</feature>
<feature type="compositionally biased region" description="Polar residues" evidence="1">
    <location>
        <begin position="1568"/>
        <end position="1578"/>
    </location>
</feature>
<dbReference type="EMBL" id="AZGZ01000015">
    <property type="protein sequence ID" value="KZZ90914.1"/>
    <property type="molecule type" value="Genomic_DNA"/>
</dbReference>
<dbReference type="PANTHER" id="PTHR10663:SF373">
    <property type="entry name" value="PH AND SEC7 DOMAIN-CONTAINING PROTEIN C11E3.11C"/>
    <property type="match status" value="1"/>
</dbReference>
<keyword evidence="4" id="KW-1185">Reference proteome</keyword>
<dbReference type="Gene3D" id="2.30.29.30">
    <property type="entry name" value="Pleckstrin-homology domain (PH domain)/Phosphotyrosine-binding domain (PTB)"/>
    <property type="match status" value="1"/>
</dbReference>
<feature type="compositionally biased region" description="Polar residues" evidence="1">
    <location>
        <begin position="960"/>
        <end position="974"/>
    </location>
</feature>
<dbReference type="PROSITE" id="PS50190">
    <property type="entry name" value="SEC7"/>
    <property type="match status" value="1"/>
</dbReference>
<feature type="compositionally biased region" description="Polar residues" evidence="1">
    <location>
        <begin position="1167"/>
        <end position="1188"/>
    </location>
</feature>
<dbReference type="PANTHER" id="PTHR10663">
    <property type="entry name" value="GUANYL-NUCLEOTIDE EXCHANGE FACTOR"/>
    <property type="match status" value="1"/>
</dbReference>
<comment type="caution">
    <text evidence="3">The sequence shown here is derived from an EMBL/GenBank/DDBJ whole genome shotgun (WGS) entry which is preliminary data.</text>
</comment>
<feature type="region of interest" description="Disordered" evidence="1">
    <location>
        <begin position="1131"/>
        <end position="1188"/>
    </location>
</feature>
<feature type="region of interest" description="Disordered" evidence="1">
    <location>
        <begin position="309"/>
        <end position="340"/>
    </location>
</feature>
<sequence length="1742" mass="190350">MAGELPIPFSVRSPFDPHAGSRSPRSVPPPRTPKTKIDSALRGPRPVNDDGDTNYVSHAAVPPAVPTVSSDVEVTPSFEGGSVTQDTDAPEDSSETESDHDLRFDKKKATRASIMDNMLLSLDQIQVAPQLLSDWDRDSHAGLFSTYGSATQRQVGDQQQSLGFPQCHGRGRSESAGSDWNFGSFVPTLSAYRTRDGLNTELPRVSNSRDDSYPPTTPVNLPSPQRRPTPFPFGMIDSNRNPPVSPKLPSENGDRLEGASSWLGRTLARKPSTKSVQSNYRHGQPQAHNKENAAGGLLGDSLGTALTVATPSSWRSRQGYNQNNRRFGEGHSPPNLNLQPIPQYVEDAAPSPAISFNKDFECAIPDEQDFFSLPYSPGSPLSSPMAYEVGITSPSSIARTMDCELGPATPSADDPETIIQEPSVQTASKTLQSTLSSEPDALRQMSSTSSGTALALRSQNPSRQQSQPLQKEKGGFFRKFFSGNSKTPTATTARACSTSVAQSRYTGTKHFTERSPSYSQAIWSTGFVSSPPRPKPERQGDQNVLAKKPSGFFKKRKKSIPTSPVPHNPAASSWNAAAFPAPDSSPVPPVHFLSERKNSQPASVNSESQRRQSQSTGMPTTKEEETKQNATTKPRTLWDSDAQVDMSQAHGHEEVSSPEDLSKLAKADGVIAHILERASDSTTSFEKSMRNYLVGVECKDLPEEMTRMRSLTTGSEGDLNLASIDKQLHAPDAMNTSPKTSSDDPDTSDEIQGDQRPQSPTSPRPIVERRWTDQQDSQHLQQSEDQLPRRTSHSQLQATTATDSSLKVVSSGSTHTTSALTSTSSNNKGASPKPSTERARSMRSVRSHRSLLGDYMASARAGLANFAGIRVPEEGSGKPRVSPTPSLKPILFMPGASPLGTGNFLEEFEGTSADFGVEAGANETDGGKAPESSRQNMSAEKHTTGEKTVEGETTEKDYNDQQPSTSPQLSLGFSDTNLAEDHDLARRLFETDDPHCIDKITNYEPVVAWLSAPSRSNVRRAYMQNFNWTNLNIVNALRSLCSRIPLKGEGQQVDRVLESFSSRWCECNPNHLFKSTDVVHTISYSLLLLNTDLHFAEHESKMTRGQFVKNTLPIIQRQVFEQSFLNIDERSRGSSATGSRSPSQAPTCSQGRSVTGKSDTDSEGMYTASTTPLTADSSSTSHGLSVTASHREHMQHNKAWDAQIESVLKEFYNMIQKHQLPLKGVEMTRYASHTNNVDNSTSLLTLGGLRRSPSAMGRSALDSRGCRGSDTTSNRINGSRWGGKGRSRPRLYPPVSMNNRISLEDQSLWSPAFSSAARGSKHSLGKLTLSSPSLESVDSGYPMSAMGVEYQQAVGFANALGHAIAKDDKLESTDTDDGEASMYDGGNGLLLDDDSLELVGAPWIKEGNVKHKHDLDEGGKRVKDRNWTQCFAVIQRGWLRLFSFDSTHTKASKIRSLNKHGKKEAGTIVVGGGNWLESAEEVNAIRLRQTVATAFPITGYSKSRPHVWALTLPSGAIHLFQVGTDDIVREFVFTVNYWSARLSKEPLAGGISNMEYGWGDSVMKLVNQDPSSTPQRANSAGAGSVDTKLKSGAGGRPSFHSSMRGSFDGSTTNQYPLLPGDKLNIAEWTPPQQSMVTSSLGEKEQIRVLQNYMSAIIEELRHHNDLRIPMSRAFSHRSSQYHKAMSNWERKNSYLLNEHTKVKVYIGALIDAQEAREKVYSEREQYRKSMARPTSSETEPAS</sequence>
<dbReference type="Gene3D" id="1.10.1000.11">
    <property type="entry name" value="Arf Nucleotide-binding Site Opener,domain 2"/>
    <property type="match status" value="1"/>
</dbReference>
<feature type="region of interest" description="Disordered" evidence="1">
    <location>
        <begin position="917"/>
        <end position="974"/>
    </location>
</feature>
<evidence type="ECO:0000256" key="1">
    <source>
        <dbReference type="SAM" id="MobiDB-lite"/>
    </source>
</evidence>
<evidence type="ECO:0000313" key="4">
    <source>
        <dbReference type="Proteomes" id="UP000242877"/>
    </source>
</evidence>
<name>A0A167Y6A5_9EURO</name>
<feature type="region of interest" description="Disordered" evidence="1">
    <location>
        <begin position="200"/>
        <end position="295"/>
    </location>
</feature>
<feature type="compositionally biased region" description="Polar residues" evidence="1">
    <location>
        <begin position="793"/>
        <end position="808"/>
    </location>
</feature>
<dbReference type="Proteomes" id="UP000242877">
    <property type="component" value="Unassembled WGS sequence"/>
</dbReference>
<dbReference type="SUPFAM" id="SSF48425">
    <property type="entry name" value="Sec7 domain"/>
    <property type="match status" value="1"/>
</dbReference>
<proteinExistence type="predicted"/>
<protein>
    <submittedName>
        <fullName evidence="3">SEC7-like protein</fullName>
    </submittedName>
</protein>
<dbReference type="InterPro" id="IPR000904">
    <property type="entry name" value="Sec7_dom"/>
</dbReference>
<dbReference type="InterPro" id="IPR011993">
    <property type="entry name" value="PH-like_dom_sf"/>
</dbReference>
<dbReference type="InterPro" id="IPR035999">
    <property type="entry name" value="Sec7_dom_sf"/>
</dbReference>
<feature type="compositionally biased region" description="Low complexity" evidence="1">
    <location>
        <begin position="810"/>
        <end position="825"/>
    </location>
</feature>
<dbReference type="Pfam" id="PF01369">
    <property type="entry name" value="Sec7"/>
    <property type="match status" value="1"/>
</dbReference>
<dbReference type="Pfam" id="PF15410">
    <property type="entry name" value="PH_9"/>
    <property type="match status" value="1"/>
</dbReference>
<gene>
    <name evidence="3" type="ORF">AAP_03555</name>
</gene>
<feature type="compositionally biased region" description="Low complexity" evidence="1">
    <location>
        <begin position="568"/>
        <end position="582"/>
    </location>
</feature>
<dbReference type="SUPFAM" id="SSF50729">
    <property type="entry name" value="PH domain-like"/>
    <property type="match status" value="1"/>
</dbReference>
<feature type="region of interest" description="Disordered" evidence="1">
    <location>
        <begin position="1250"/>
        <end position="1293"/>
    </location>
</feature>
<feature type="compositionally biased region" description="Polar residues" evidence="1">
    <location>
        <begin position="1144"/>
        <end position="1157"/>
    </location>
</feature>
<feature type="region of interest" description="Disordered" evidence="1">
    <location>
        <begin position="426"/>
        <end position="473"/>
    </location>
</feature>
<reference evidence="3 4" key="1">
    <citation type="journal article" date="2016" name="Genome Biol. Evol.">
        <title>Divergent and convergent evolution of fungal pathogenicity.</title>
        <authorList>
            <person name="Shang Y."/>
            <person name="Xiao G."/>
            <person name="Zheng P."/>
            <person name="Cen K."/>
            <person name="Zhan S."/>
            <person name="Wang C."/>
        </authorList>
    </citation>
    <scope>NUCLEOTIDE SEQUENCE [LARGE SCALE GENOMIC DNA]</scope>
    <source>
        <strain evidence="3 4">ARSEF 7405</strain>
    </source>
</reference>
<feature type="region of interest" description="Disordered" evidence="1">
    <location>
        <begin position="524"/>
        <end position="639"/>
    </location>
</feature>
<feature type="compositionally biased region" description="Low complexity" evidence="1">
    <location>
        <begin position="1133"/>
        <end position="1143"/>
    </location>
</feature>
<evidence type="ECO:0000313" key="3">
    <source>
        <dbReference type="EMBL" id="KZZ90914.1"/>
    </source>
</evidence>
<dbReference type="CDD" id="cd00171">
    <property type="entry name" value="Sec7"/>
    <property type="match status" value="1"/>
</dbReference>
<feature type="compositionally biased region" description="Polar residues" evidence="1">
    <location>
        <begin position="426"/>
        <end position="437"/>
    </location>
</feature>
<dbReference type="VEuPathDB" id="FungiDB:AAP_03555"/>
<feature type="region of interest" description="Disordered" evidence="1">
    <location>
        <begin position="154"/>
        <end position="178"/>
    </location>
</feature>
<feature type="region of interest" description="Disordered" evidence="1">
    <location>
        <begin position="1721"/>
        <end position="1742"/>
    </location>
</feature>
<accession>A0A167Y6A5</accession>
<feature type="compositionally biased region" description="Polar residues" evidence="1">
    <location>
        <begin position="309"/>
        <end position="325"/>
    </location>
</feature>
<organism evidence="3 4">
    <name type="scientific">Ascosphaera apis ARSEF 7405</name>
    <dbReference type="NCBI Taxonomy" id="392613"/>
    <lineage>
        <taxon>Eukaryota</taxon>
        <taxon>Fungi</taxon>
        <taxon>Dikarya</taxon>
        <taxon>Ascomycota</taxon>
        <taxon>Pezizomycotina</taxon>
        <taxon>Eurotiomycetes</taxon>
        <taxon>Eurotiomycetidae</taxon>
        <taxon>Onygenales</taxon>
        <taxon>Ascosphaeraceae</taxon>
        <taxon>Ascosphaera</taxon>
    </lineage>
</organism>
<dbReference type="GO" id="GO:0032012">
    <property type="term" value="P:regulation of ARF protein signal transduction"/>
    <property type="evidence" value="ECO:0007669"/>
    <property type="project" value="InterPro"/>
</dbReference>
<feature type="compositionally biased region" description="Polar residues" evidence="1">
    <location>
        <begin position="1732"/>
        <end position="1742"/>
    </location>
</feature>
<feature type="region of interest" description="Disordered" evidence="1">
    <location>
        <begin position="1"/>
        <end position="103"/>
    </location>
</feature>
<dbReference type="InterPro" id="IPR041681">
    <property type="entry name" value="PH_9"/>
</dbReference>
<evidence type="ECO:0000259" key="2">
    <source>
        <dbReference type="PROSITE" id="PS50190"/>
    </source>
</evidence>
<dbReference type="InterPro" id="IPR023394">
    <property type="entry name" value="Sec7_C_sf"/>
</dbReference>
<dbReference type="GO" id="GO:0005085">
    <property type="term" value="F:guanyl-nucleotide exchange factor activity"/>
    <property type="evidence" value="ECO:0007669"/>
    <property type="project" value="InterPro"/>
</dbReference>
<feature type="compositionally biased region" description="Basic and acidic residues" evidence="1">
    <location>
        <begin position="939"/>
        <end position="959"/>
    </location>
</feature>
<dbReference type="OrthoDB" id="2157641at2759"/>
<feature type="region of interest" description="Disordered" evidence="1">
    <location>
        <begin position="729"/>
        <end position="846"/>
    </location>
</feature>
<feature type="compositionally biased region" description="Polar residues" evidence="1">
    <location>
        <begin position="774"/>
        <end position="785"/>
    </location>
</feature>
<feature type="compositionally biased region" description="Low complexity" evidence="1">
    <location>
        <begin position="456"/>
        <end position="469"/>
    </location>
</feature>